<proteinExistence type="predicted"/>
<keyword evidence="3" id="KW-1185">Reference proteome</keyword>
<dbReference type="EMBL" id="KN880493">
    <property type="protein sequence ID" value="KIY68949.1"/>
    <property type="molecule type" value="Genomic_DNA"/>
</dbReference>
<dbReference type="Proteomes" id="UP000054007">
    <property type="component" value="Unassembled WGS sequence"/>
</dbReference>
<sequence>MSTSNRQAAINALLSVDAPRKPPLPVRPVRQVTFDYPMRRPSTPATFTTCSSSDAPKGLNAHQQDAYKILSGSASDTATVRTNDSGVSYRATRKRAATIDNVVTTTEATTSLTRRPSRLKRIASFVKLKGQTIRGKLHSKVHRNDAAEALKRAVPPPPPPSNAQRASELRRSRSAGDFRRMYFDRDVYGEDQADIMSEALGTTAFLSQTYRYSVVDTDGMALMNVLV</sequence>
<name>A0A0D7BFR3_9AGAR</name>
<protein>
    <submittedName>
        <fullName evidence="2">Uncharacterized protein</fullName>
    </submittedName>
</protein>
<dbReference type="AlphaFoldDB" id="A0A0D7BFR3"/>
<accession>A0A0D7BFR3</accession>
<reference evidence="2 3" key="1">
    <citation type="journal article" date="2015" name="Fungal Genet. Biol.">
        <title>Evolution of novel wood decay mechanisms in Agaricales revealed by the genome sequences of Fistulina hepatica and Cylindrobasidium torrendii.</title>
        <authorList>
            <person name="Floudas D."/>
            <person name="Held B.W."/>
            <person name="Riley R."/>
            <person name="Nagy L.G."/>
            <person name="Koehler G."/>
            <person name="Ransdell A.S."/>
            <person name="Younus H."/>
            <person name="Chow J."/>
            <person name="Chiniquy J."/>
            <person name="Lipzen A."/>
            <person name="Tritt A."/>
            <person name="Sun H."/>
            <person name="Haridas S."/>
            <person name="LaButti K."/>
            <person name="Ohm R.A."/>
            <person name="Kues U."/>
            <person name="Blanchette R.A."/>
            <person name="Grigoriev I.V."/>
            <person name="Minto R.E."/>
            <person name="Hibbett D.S."/>
        </authorList>
    </citation>
    <scope>NUCLEOTIDE SEQUENCE [LARGE SCALE GENOMIC DNA]</scope>
    <source>
        <strain evidence="2 3">FP15055 ss-10</strain>
    </source>
</reference>
<evidence type="ECO:0000313" key="2">
    <source>
        <dbReference type="EMBL" id="KIY68949.1"/>
    </source>
</evidence>
<gene>
    <name evidence="2" type="ORF">CYLTODRAFT_489364</name>
</gene>
<evidence type="ECO:0000256" key="1">
    <source>
        <dbReference type="SAM" id="MobiDB-lite"/>
    </source>
</evidence>
<organism evidence="2 3">
    <name type="scientific">Cylindrobasidium torrendii FP15055 ss-10</name>
    <dbReference type="NCBI Taxonomy" id="1314674"/>
    <lineage>
        <taxon>Eukaryota</taxon>
        <taxon>Fungi</taxon>
        <taxon>Dikarya</taxon>
        <taxon>Basidiomycota</taxon>
        <taxon>Agaricomycotina</taxon>
        <taxon>Agaricomycetes</taxon>
        <taxon>Agaricomycetidae</taxon>
        <taxon>Agaricales</taxon>
        <taxon>Marasmiineae</taxon>
        <taxon>Physalacriaceae</taxon>
        <taxon>Cylindrobasidium</taxon>
    </lineage>
</organism>
<evidence type="ECO:0000313" key="3">
    <source>
        <dbReference type="Proteomes" id="UP000054007"/>
    </source>
</evidence>
<feature type="region of interest" description="Disordered" evidence="1">
    <location>
        <begin position="151"/>
        <end position="172"/>
    </location>
</feature>